<reference evidence="2 3" key="1">
    <citation type="submission" date="2018-08" db="EMBL/GenBank/DDBJ databases">
        <title>Salinimonas sediminis sp. nov., a piezophilic bacterium isolated from a deep-sea sediment sample from the New Britain Trench.</title>
        <authorList>
            <person name="Cao J."/>
        </authorList>
    </citation>
    <scope>NUCLEOTIDE SEQUENCE [LARGE SCALE GENOMIC DNA]</scope>
    <source>
        <strain evidence="2 3">N102</strain>
    </source>
</reference>
<evidence type="ECO:0000313" key="2">
    <source>
        <dbReference type="EMBL" id="AXR07731.1"/>
    </source>
</evidence>
<accession>A0A346NQC4</accession>
<dbReference type="EMBL" id="CP031769">
    <property type="protein sequence ID" value="AXR07731.1"/>
    <property type="molecule type" value="Genomic_DNA"/>
</dbReference>
<dbReference type="AlphaFoldDB" id="A0A346NQC4"/>
<keyword evidence="1" id="KW-0472">Membrane</keyword>
<feature type="transmembrane region" description="Helical" evidence="1">
    <location>
        <begin position="44"/>
        <end position="65"/>
    </location>
</feature>
<dbReference type="KEGG" id="salm:D0Y50_16020"/>
<gene>
    <name evidence="2" type="ORF">D0Y50_16020</name>
</gene>
<sequence length="112" mass="11794">MKNLIVAVAIAAALAWAAGGALTDWFGMTVYLNHDMLSPLEGLLVFLMLAVVFAVIGFIVAISMLGAISIGLIAALAGLAVFGISLFWPILLVVALVMIARSVQNRHQTRST</sequence>
<keyword evidence="3" id="KW-1185">Reference proteome</keyword>
<evidence type="ECO:0000313" key="3">
    <source>
        <dbReference type="Proteomes" id="UP000262073"/>
    </source>
</evidence>
<organism evidence="2 3">
    <name type="scientific">Salinimonas sediminis</name>
    <dbReference type="NCBI Taxonomy" id="2303538"/>
    <lineage>
        <taxon>Bacteria</taxon>
        <taxon>Pseudomonadati</taxon>
        <taxon>Pseudomonadota</taxon>
        <taxon>Gammaproteobacteria</taxon>
        <taxon>Alteromonadales</taxon>
        <taxon>Alteromonadaceae</taxon>
        <taxon>Alteromonas/Salinimonas group</taxon>
        <taxon>Salinimonas</taxon>
    </lineage>
</organism>
<dbReference type="Proteomes" id="UP000262073">
    <property type="component" value="Chromosome"/>
</dbReference>
<dbReference type="RefSeq" id="WP_117317909.1">
    <property type="nucleotide sequence ID" value="NZ_CP031769.1"/>
</dbReference>
<evidence type="ECO:0000256" key="1">
    <source>
        <dbReference type="SAM" id="Phobius"/>
    </source>
</evidence>
<protein>
    <submittedName>
        <fullName evidence="2">Uncharacterized protein</fullName>
    </submittedName>
</protein>
<keyword evidence="1" id="KW-0812">Transmembrane</keyword>
<name>A0A346NQC4_9ALTE</name>
<keyword evidence="1" id="KW-1133">Transmembrane helix</keyword>
<feature type="transmembrane region" description="Helical" evidence="1">
    <location>
        <begin position="72"/>
        <end position="100"/>
    </location>
</feature>
<proteinExistence type="predicted"/>